<dbReference type="Proteomes" id="UP000009168">
    <property type="component" value="Unassembled WGS sequence"/>
</dbReference>
<feature type="transmembrane region" description="Helical" evidence="1">
    <location>
        <begin position="321"/>
        <end position="341"/>
    </location>
</feature>
<dbReference type="SUPFAM" id="SSF57184">
    <property type="entry name" value="Growth factor receptor domain"/>
    <property type="match status" value="1"/>
</dbReference>
<accession>I7LX22</accession>
<reference evidence="3" key="1">
    <citation type="journal article" date="2006" name="PLoS Biol.">
        <title>Macronuclear genome sequence of the ciliate Tetrahymena thermophila, a model eukaryote.</title>
        <authorList>
            <person name="Eisen J.A."/>
            <person name="Coyne R.S."/>
            <person name="Wu M."/>
            <person name="Wu D."/>
            <person name="Thiagarajan M."/>
            <person name="Wortman J.R."/>
            <person name="Badger J.H."/>
            <person name="Ren Q."/>
            <person name="Amedeo P."/>
            <person name="Jones K.M."/>
            <person name="Tallon L.J."/>
            <person name="Delcher A.L."/>
            <person name="Salzberg S.L."/>
            <person name="Silva J.C."/>
            <person name="Haas B.J."/>
            <person name="Majoros W.H."/>
            <person name="Farzad M."/>
            <person name="Carlton J.M."/>
            <person name="Smith R.K. Jr."/>
            <person name="Garg J."/>
            <person name="Pearlman R.E."/>
            <person name="Karrer K.M."/>
            <person name="Sun L."/>
            <person name="Manning G."/>
            <person name="Elde N.C."/>
            <person name="Turkewitz A.P."/>
            <person name="Asai D.J."/>
            <person name="Wilkes D.E."/>
            <person name="Wang Y."/>
            <person name="Cai H."/>
            <person name="Collins K."/>
            <person name="Stewart B.A."/>
            <person name="Lee S.R."/>
            <person name="Wilamowska K."/>
            <person name="Weinberg Z."/>
            <person name="Ruzzo W.L."/>
            <person name="Wloga D."/>
            <person name="Gaertig J."/>
            <person name="Frankel J."/>
            <person name="Tsao C.-C."/>
            <person name="Gorovsky M.A."/>
            <person name="Keeling P.J."/>
            <person name="Waller R.F."/>
            <person name="Patron N.J."/>
            <person name="Cherry J.M."/>
            <person name="Stover N.A."/>
            <person name="Krieger C.J."/>
            <person name="del Toro C."/>
            <person name="Ryder H.F."/>
            <person name="Williamson S.C."/>
            <person name="Barbeau R.A."/>
            <person name="Hamilton E.P."/>
            <person name="Orias E."/>
        </authorList>
    </citation>
    <scope>NUCLEOTIDE SEQUENCE [LARGE SCALE GENOMIC DNA]</scope>
    <source>
        <strain evidence="3">SB210</strain>
    </source>
</reference>
<dbReference type="CDD" id="cd00064">
    <property type="entry name" value="FU"/>
    <property type="match status" value="2"/>
</dbReference>
<feature type="transmembrane region" description="Helical" evidence="1">
    <location>
        <begin position="148"/>
        <end position="169"/>
    </location>
</feature>
<evidence type="ECO:0000313" key="2">
    <source>
        <dbReference type="EMBL" id="EAS03291.2"/>
    </source>
</evidence>
<dbReference type="Gene3D" id="2.10.220.10">
    <property type="entry name" value="Hormone Receptor, Insulin-like Growth Factor Receptor 1, Chain A, domain 2"/>
    <property type="match status" value="1"/>
</dbReference>
<dbReference type="InterPro" id="IPR009030">
    <property type="entry name" value="Growth_fac_rcpt_cys_sf"/>
</dbReference>
<evidence type="ECO:0000256" key="1">
    <source>
        <dbReference type="SAM" id="Phobius"/>
    </source>
</evidence>
<dbReference type="InterPro" id="IPR006212">
    <property type="entry name" value="Furin_repeat"/>
</dbReference>
<sequence>MQIITKVNFYKINNILKIQQMRKIAIFVFFLSYTLQADIQCQANCLQCKVDEYTLNKTCLQCQKDYYLIQDLLICVKECPNNYYLDTDSNLCIKCHHSCKSCSGNLQSQCLECQNNRDLFRSKFPGEGFCFCQNEIYQPSCSTKQQGFYKICQISTFVILALAFILSILELNINYFIITVAFFQDISTLSLINITYPLQLQQLFSYLSETMFNFGSFIPQIIQNNVNDLNNKLIFYGNPKFVLIKYFSPLFLLNIYNYFGLLIFFLALKKIKCFNNKKVKQLMLKNKNGMLMIFQLLQGNITLLFGLYEIINFRLQLRNEFYVEIINKLFLLTFFYTNIIWNSKLLGISQSDTILQINIKNIQNKKCQVQEYKIQQSMLVTQIINSIIINMAFQSPNLQIFLLLFVQLCQLI</sequence>
<keyword evidence="3" id="KW-1185">Reference proteome</keyword>
<proteinExistence type="predicted"/>
<dbReference type="AlphaFoldDB" id="I7LX22"/>
<organism evidence="2 3">
    <name type="scientific">Tetrahymena thermophila (strain SB210)</name>
    <dbReference type="NCBI Taxonomy" id="312017"/>
    <lineage>
        <taxon>Eukaryota</taxon>
        <taxon>Sar</taxon>
        <taxon>Alveolata</taxon>
        <taxon>Ciliophora</taxon>
        <taxon>Intramacronucleata</taxon>
        <taxon>Oligohymenophorea</taxon>
        <taxon>Hymenostomatida</taxon>
        <taxon>Tetrahymenina</taxon>
        <taxon>Tetrahymenidae</taxon>
        <taxon>Tetrahymena</taxon>
    </lineage>
</organism>
<keyword evidence="1" id="KW-0472">Membrane</keyword>
<keyword evidence="1" id="KW-1133">Transmembrane helix</keyword>
<dbReference type="KEGG" id="tet:TTHERM_00537260"/>
<name>I7LX22_TETTS</name>
<dbReference type="SMART" id="SM00261">
    <property type="entry name" value="FU"/>
    <property type="match status" value="2"/>
</dbReference>
<dbReference type="EMBL" id="GG662495">
    <property type="protein sequence ID" value="EAS03291.2"/>
    <property type="molecule type" value="Genomic_DNA"/>
</dbReference>
<protein>
    <submittedName>
        <fullName evidence="2">Transmembrane protein, putative</fullName>
    </submittedName>
</protein>
<feature type="transmembrane region" description="Helical" evidence="1">
    <location>
        <begin position="246"/>
        <end position="268"/>
    </location>
</feature>
<feature type="transmembrane region" description="Helical" evidence="1">
    <location>
        <begin position="289"/>
        <end position="309"/>
    </location>
</feature>
<evidence type="ECO:0000313" key="3">
    <source>
        <dbReference type="Proteomes" id="UP000009168"/>
    </source>
</evidence>
<keyword evidence="1 2" id="KW-0812">Transmembrane</keyword>
<dbReference type="InParanoid" id="I7LX22"/>
<dbReference type="GeneID" id="7842680"/>
<gene>
    <name evidence="2" type="ORF">TTHERM_00537260</name>
</gene>
<dbReference type="RefSeq" id="XP_001023536.2">
    <property type="nucleotide sequence ID" value="XM_001023536.2"/>
</dbReference>